<feature type="non-terminal residue" evidence="3">
    <location>
        <position position="1"/>
    </location>
</feature>
<protein>
    <submittedName>
        <fullName evidence="3">Uncharacterized protein</fullName>
    </submittedName>
</protein>
<gene>
    <name evidence="3" type="ORF">KIPB_006560</name>
</gene>
<accession>A0A9K3CXE3</accession>
<feature type="compositionally biased region" description="Basic and acidic residues" evidence="2">
    <location>
        <begin position="53"/>
        <end position="64"/>
    </location>
</feature>
<dbReference type="Proteomes" id="UP000265618">
    <property type="component" value="Unassembled WGS sequence"/>
</dbReference>
<sequence>MPPSRREEYDNELRSLLGRREKLKIQLSLAEETYLTTKRRTLKLHDEVERLRARRAERDRRLSEAEPPGTPPRTPATLRPDPWVSSARVLVEDERLISASELVKRTAKVRKAETPLGGR</sequence>
<evidence type="ECO:0000256" key="1">
    <source>
        <dbReference type="SAM" id="Coils"/>
    </source>
</evidence>
<proteinExistence type="predicted"/>
<evidence type="ECO:0000256" key="2">
    <source>
        <dbReference type="SAM" id="MobiDB-lite"/>
    </source>
</evidence>
<organism evidence="3 4">
    <name type="scientific">Kipferlia bialata</name>
    <dbReference type="NCBI Taxonomy" id="797122"/>
    <lineage>
        <taxon>Eukaryota</taxon>
        <taxon>Metamonada</taxon>
        <taxon>Carpediemonas-like organisms</taxon>
        <taxon>Kipferlia</taxon>
    </lineage>
</organism>
<dbReference type="EMBL" id="BDIP01001703">
    <property type="protein sequence ID" value="GIQ84961.1"/>
    <property type="molecule type" value="Genomic_DNA"/>
</dbReference>
<dbReference type="AlphaFoldDB" id="A0A9K3CXE3"/>
<evidence type="ECO:0000313" key="4">
    <source>
        <dbReference type="Proteomes" id="UP000265618"/>
    </source>
</evidence>
<keyword evidence="4" id="KW-1185">Reference proteome</keyword>
<comment type="caution">
    <text evidence="3">The sequence shown here is derived from an EMBL/GenBank/DDBJ whole genome shotgun (WGS) entry which is preliminary data.</text>
</comment>
<keyword evidence="1" id="KW-0175">Coiled coil</keyword>
<feature type="coiled-coil region" evidence="1">
    <location>
        <begin position="6"/>
        <end position="33"/>
    </location>
</feature>
<name>A0A9K3CXE3_9EUKA</name>
<evidence type="ECO:0000313" key="3">
    <source>
        <dbReference type="EMBL" id="GIQ84961.1"/>
    </source>
</evidence>
<reference evidence="3 4" key="1">
    <citation type="journal article" date="2018" name="PLoS ONE">
        <title>The draft genome of Kipferlia bialata reveals reductive genome evolution in fornicate parasites.</title>
        <authorList>
            <person name="Tanifuji G."/>
            <person name="Takabayashi S."/>
            <person name="Kume K."/>
            <person name="Takagi M."/>
            <person name="Nakayama T."/>
            <person name="Kamikawa R."/>
            <person name="Inagaki Y."/>
            <person name="Hashimoto T."/>
        </authorList>
    </citation>
    <scope>NUCLEOTIDE SEQUENCE [LARGE SCALE GENOMIC DNA]</scope>
    <source>
        <strain evidence="3">NY0173</strain>
    </source>
</reference>
<feature type="region of interest" description="Disordered" evidence="2">
    <location>
        <begin position="53"/>
        <end position="81"/>
    </location>
</feature>